<gene>
    <name evidence="2" type="ORF">E2562_036642</name>
</gene>
<feature type="region of interest" description="Disordered" evidence="1">
    <location>
        <begin position="25"/>
        <end position="44"/>
    </location>
</feature>
<protein>
    <recommendedName>
        <fullName evidence="4">Protein kinase domain-containing protein</fullName>
    </recommendedName>
</protein>
<reference evidence="2 3" key="1">
    <citation type="submission" date="2019-11" db="EMBL/GenBank/DDBJ databases">
        <title>Whole genome sequence of Oryza granulata.</title>
        <authorList>
            <person name="Li W."/>
        </authorList>
    </citation>
    <scope>NUCLEOTIDE SEQUENCE [LARGE SCALE GENOMIC DNA]</scope>
    <source>
        <strain evidence="3">cv. Menghai</strain>
        <tissue evidence="2">Leaf</tissue>
    </source>
</reference>
<name>A0A6G1DAT6_9ORYZ</name>
<evidence type="ECO:0000313" key="3">
    <source>
        <dbReference type="Proteomes" id="UP000479710"/>
    </source>
</evidence>
<accession>A0A6G1DAT6</accession>
<proteinExistence type="predicted"/>
<evidence type="ECO:0000256" key="1">
    <source>
        <dbReference type="SAM" id="MobiDB-lite"/>
    </source>
</evidence>
<keyword evidence="3" id="KW-1185">Reference proteome</keyword>
<evidence type="ECO:0008006" key="4">
    <source>
        <dbReference type="Google" id="ProtNLM"/>
    </source>
</evidence>
<organism evidence="2 3">
    <name type="scientific">Oryza meyeriana var. granulata</name>
    <dbReference type="NCBI Taxonomy" id="110450"/>
    <lineage>
        <taxon>Eukaryota</taxon>
        <taxon>Viridiplantae</taxon>
        <taxon>Streptophyta</taxon>
        <taxon>Embryophyta</taxon>
        <taxon>Tracheophyta</taxon>
        <taxon>Spermatophyta</taxon>
        <taxon>Magnoliopsida</taxon>
        <taxon>Liliopsida</taxon>
        <taxon>Poales</taxon>
        <taxon>Poaceae</taxon>
        <taxon>BOP clade</taxon>
        <taxon>Oryzoideae</taxon>
        <taxon>Oryzeae</taxon>
        <taxon>Oryzinae</taxon>
        <taxon>Oryza</taxon>
        <taxon>Oryza meyeriana</taxon>
    </lineage>
</organism>
<dbReference type="AlphaFoldDB" id="A0A6G1DAT6"/>
<dbReference type="Proteomes" id="UP000479710">
    <property type="component" value="Unassembled WGS sequence"/>
</dbReference>
<evidence type="ECO:0000313" key="2">
    <source>
        <dbReference type="EMBL" id="KAF0909499.1"/>
    </source>
</evidence>
<dbReference type="EMBL" id="SPHZ02000007">
    <property type="protein sequence ID" value="KAF0909499.1"/>
    <property type="molecule type" value="Genomic_DNA"/>
</dbReference>
<comment type="caution">
    <text evidence="2">The sequence shown here is derived from an EMBL/GenBank/DDBJ whole genome shotgun (WGS) entry which is preliminary data.</text>
</comment>
<sequence>MERYKLLKDIGAGNFSVAQLMRNKETMAQSPPPPSPAPSQTNASRSALTLQGALPIPGCCLALNVRAPLHTVVPWILARFPVASKLALKCSRRVESIGDSTLAPVTDRLSSGFHRLKLCSHHHYCPSSSIPSRSSAGDCGWV</sequence>